<reference evidence="1" key="1">
    <citation type="submission" date="2022-08" db="EMBL/GenBank/DDBJ databases">
        <authorList>
            <person name="Kallberg Y."/>
            <person name="Tangrot J."/>
            <person name="Rosling A."/>
        </authorList>
    </citation>
    <scope>NUCLEOTIDE SEQUENCE</scope>
    <source>
        <strain evidence="1">Wild A</strain>
    </source>
</reference>
<accession>A0A9W4WZG1</accession>
<proteinExistence type="predicted"/>
<sequence>MESCPEFLKVSVFFKRTSASNWDNYDLYFSKAKRPCQASFIRDLLLIANSQDISFSLRKRAYDIVEAVKTRKRSHFLNVQETYQYNQERKRLRINNSLKVEYAINKMMTKSVAETVSVHKKSPESEDNDDREYIRIQHLYIGPNYSKVLTGIQDARQNSCPFTNMLCWGVVDFRPINVGPCPYFPRANQFFHDSEIQKFQELATNVIKEESHLNTSVKAFIEIFLLSSVFSLHELSKCKRSNGVAGVLSLICGRNQENEVMQFIIKALCISDVTAVQELCSQLNKFQKSIHCPDLNLVKQVDINDTDTQYITECLDVTYAWIHNYGGKSESERTIDVHLVAPFARAPNSLFLYGENHSEADKLDKSERSETSRSGKPCDFIFIKHNYEAGIGENSGPLCKDNHNKGMTNFVDVVKVARAQHIALKLKCVEKCGCNPLPQDIQEALNIYGLFEWATQDFPQMDNDIVNTVFLAKRFLIHRNFLNRVGRLGELAVRKATIAGETMELTPGKETVLEKFVTPKSKRELLSEKPRSQSPTPIYPMREKIGINLEQWVLENDMFSSET</sequence>
<gene>
    <name evidence="1" type="ORF">FWILDA_LOCUS11316</name>
</gene>
<keyword evidence="2" id="KW-1185">Reference proteome</keyword>
<dbReference type="EMBL" id="CAMKVN010003164">
    <property type="protein sequence ID" value="CAI2183911.1"/>
    <property type="molecule type" value="Genomic_DNA"/>
</dbReference>
<organism evidence="1 2">
    <name type="scientific">Funneliformis geosporum</name>
    <dbReference type="NCBI Taxonomy" id="1117311"/>
    <lineage>
        <taxon>Eukaryota</taxon>
        <taxon>Fungi</taxon>
        <taxon>Fungi incertae sedis</taxon>
        <taxon>Mucoromycota</taxon>
        <taxon>Glomeromycotina</taxon>
        <taxon>Glomeromycetes</taxon>
        <taxon>Glomerales</taxon>
        <taxon>Glomeraceae</taxon>
        <taxon>Funneliformis</taxon>
    </lineage>
</organism>
<dbReference type="OrthoDB" id="10668475at2759"/>
<dbReference type="AlphaFoldDB" id="A0A9W4WZG1"/>
<comment type="caution">
    <text evidence="1">The sequence shown here is derived from an EMBL/GenBank/DDBJ whole genome shotgun (WGS) entry which is preliminary data.</text>
</comment>
<dbReference type="Proteomes" id="UP001153678">
    <property type="component" value="Unassembled WGS sequence"/>
</dbReference>
<evidence type="ECO:0000313" key="2">
    <source>
        <dbReference type="Proteomes" id="UP001153678"/>
    </source>
</evidence>
<name>A0A9W4WZG1_9GLOM</name>
<protein>
    <submittedName>
        <fullName evidence="1">1935_t:CDS:1</fullName>
    </submittedName>
</protein>
<evidence type="ECO:0000313" key="1">
    <source>
        <dbReference type="EMBL" id="CAI2183911.1"/>
    </source>
</evidence>